<dbReference type="InterPro" id="IPR036667">
    <property type="entry name" value="PTS_IIB_sorbose-sp_sf"/>
</dbReference>
<organism evidence="8">
    <name type="scientific">Klebsiella pneumoniae</name>
    <dbReference type="NCBI Taxonomy" id="573"/>
    <lineage>
        <taxon>Bacteria</taxon>
        <taxon>Pseudomonadati</taxon>
        <taxon>Pseudomonadota</taxon>
        <taxon>Gammaproteobacteria</taxon>
        <taxon>Enterobacterales</taxon>
        <taxon>Enterobacteriaceae</taxon>
        <taxon>Klebsiella/Raoultella group</taxon>
        <taxon>Klebsiella</taxon>
        <taxon>Klebsiella pneumoniae complex</taxon>
    </lineage>
</organism>
<protein>
    <submittedName>
        <fullName evidence="8">PTS sugar transporter subunit IIB</fullName>
    </submittedName>
</protein>
<evidence type="ECO:0000256" key="6">
    <source>
        <dbReference type="ARBA" id="ARBA00022683"/>
    </source>
</evidence>
<evidence type="ECO:0000256" key="5">
    <source>
        <dbReference type="ARBA" id="ARBA00022679"/>
    </source>
</evidence>
<keyword evidence="2" id="KW-0813">Transport</keyword>
<sequence>MAILNLIRIDERLIHGQIVTSWVAKSRANTIVIADDEVYQDELQCDLLSMVTPPDIELKIKSVADAAAYINSPENSHVLLLVKTPGVVNSLIDHGVKLDDINVGNMGSKSNRTKYATTLWLTDEERNDFNKLLLLGKRVHLQVLPTDSAIELSQLLRK</sequence>
<gene>
    <name evidence="8" type="ORF">GY104_24685</name>
</gene>
<dbReference type="GO" id="GO:0009401">
    <property type="term" value="P:phosphoenolpyruvate-dependent sugar phosphotransferase system"/>
    <property type="evidence" value="ECO:0007669"/>
    <property type="project" value="UniProtKB-KW"/>
</dbReference>
<dbReference type="Gene3D" id="3.40.35.10">
    <property type="entry name" value="Phosphotransferase system, sorbose subfamily IIB component"/>
    <property type="match status" value="1"/>
</dbReference>
<evidence type="ECO:0000256" key="2">
    <source>
        <dbReference type="ARBA" id="ARBA00022448"/>
    </source>
</evidence>
<evidence type="ECO:0000256" key="3">
    <source>
        <dbReference type="ARBA" id="ARBA00022490"/>
    </source>
</evidence>
<dbReference type="SUPFAM" id="SSF52728">
    <property type="entry name" value="PTS IIb component"/>
    <property type="match status" value="1"/>
</dbReference>
<evidence type="ECO:0000256" key="4">
    <source>
        <dbReference type="ARBA" id="ARBA00022597"/>
    </source>
</evidence>
<dbReference type="Pfam" id="PF03830">
    <property type="entry name" value="PTSIIB_sorb"/>
    <property type="match status" value="1"/>
</dbReference>
<dbReference type="GO" id="GO:0005737">
    <property type="term" value="C:cytoplasm"/>
    <property type="evidence" value="ECO:0007669"/>
    <property type="project" value="UniProtKB-SubCell"/>
</dbReference>
<dbReference type="EMBL" id="JAAEFK010000034">
    <property type="protein sequence ID" value="NDL86530.1"/>
    <property type="molecule type" value="Genomic_DNA"/>
</dbReference>
<keyword evidence="7" id="KW-0418">Kinase</keyword>
<dbReference type="AlphaFoldDB" id="A0A6B2HQR8"/>
<keyword evidence="6" id="KW-0598">Phosphotransferase system</keyword>
<keyword evidence="4 8" id="KW-0762">Sugar transport</keyword>
<name>A0A6B2HQR8_KLEPN</name>
<dbReference type="GO" id="GO:0016301">
    <property type="term" value="F:kinase activity"/>
    <property type="evidence" value="ECO:0007669"/>
    <property type="project" value="UniProtKB-KW"/>
</dbReference>
<dbReference type="InterPro" id="IPR004720">
    <property type="entry name" value="PTS_IIB_sorbose-sp"/>
</dbReference>
<dbReference type="PROSITE" id="PS51101">
    <property type="entry name" value="PTS_EIIB_TYPE_4"/>
    <property type="match status" value="1"/>
</dbReference>
<evidence type="ECO:0000313" key="8">
    <source>
        <dbReference type="EMBL" id="NDL86530.1"/>
    </source>
</evidence>
<dbReference type="GO" id="GO:0008982">
    <property type="term" value="F:protein-N(PI)-phosphohistidine-sugar phosphotransferase activity"/>
    <property type="evidence" value="ECO:0007669"/>
    <property type="project" value="InterPro"/>
</dbReference>
<keyword evidence="5" id="KW-0808">Transferase</keyword>
<evidence type="ECO:0000256" key="7">
    <source>
        <dbReference type="ARBA" id="ARBA00022777"/>
    </source>
</evidence>
<evidence type="ECO:0000256" key="1">
    <source>
        <dbReference type="ARBA" id="ARBA00004496"/>
    </source>
</evidence>
<comment type="caution">
    <text evidence="8">The sequence shown here is derived from an EMBL/GenBank/DDBJ whole genome shotgun (WGS) entry which is preliminary data.</text>
</comment>
<comment type="subcellular location">
    <subcellularLocation>
        <location evidence="1">Cytoplasm</location>
    </subcellularLocation>
</comment>
<reference evidence="8" key="1">
    <citation type="journal article" date="2020" name="Open Forum Infect. Dis.">
        <title>Microbiome restoration by RBX2660 does not preclude recurrence of multidrug-resistant urinary tract infection following subsequent antibiotic exposure: A case report.</title>
        <authorList>
            <person name="Keen E."/>
            <person name="Tasoff P."/>
            <person name="Hink T."/>
            <person name="Reske K."/>
            <person name="Dantas G."/>
            <person name="Kwon J."/>
            <person name="Dubberke E."/>
        </authorList>
    </citation>
    <scope>NUCLEOTIDE SEQUENCE</scope>
    <source>
        <strain evidence="8">Urine_1_19</strain>
    </source>
</reference>
<keyword evidence="3" id="KW-0963">Cytoplasm</keyword>
<accession>A0A6B2HQR8</accession>
<proteinExistence type="predicted"/>
<dbReference type="RefSeq" id="WP_048332499.1">
    <property type="nucleotide sequence ID" value="NZ_CP162382.1"/>
</dbReference>